<name>A0A517P4D9_9PLAN</name>
<evidence type="ECO:0000313" key="1">
    <source>
        <dbReference type="EMBL" id="QDT14262.1"/>
    </source>
</evidence>
<dbReference type="OrthoDB" id="9148482at2"/>
<dbReference type="InterPro" id="IPR036597">
    <property type="entry name" value="Fido-like_dom_sf"/>
</dbReference>
<dbReference type="GO" id="GO:0016779">
    <property type="term" value="F:nucleotidyltransferase activity"/>
    <property type="evidence" value="ECO:0007669"/>
    <property type="project" value="UniProtKB-KW"/>
</dbReference>
<dbReference type="AlphaFoldDB" id="A0A517P4D9"/>
<dbReference type="KEGG" id="acaf:CA12_03330"/>
<dbReference type="Proteomes" id="UP000318741">
    <property type="component" value="Chromosome"/>
</dbReference>
<dbReference type="EC" id="2.7.7.-" evidence="1"/>
<keyword evidence="1" id="KW-0548">Nucleotidyltransferase</keyword>
<dbReference type="Gene3D" id="1.10.3290.10">
    <property type="entry name" value="Fido-like domain"/>
    <property type="match status" value="1"/>
</dbReference>
<gene>
    <name evidence="1" type="primary">vopS</name>
    <name evidence="1" type="ORF">CA12_03330</name>
</gene>
<keyword evidence="1" id="KW-0808">Transferase</keyword>
<evidence type="ECO:0000313" key="2">
    <source>
        <dbReference type="Proteomes" id="UP000318741"/>
    </source>
</evidence>
<organism evidence="1 2">
    <name type="scientific">Alienimonas californiensis</name>
    <dbReference type="NCBI Taxonomy" id="2527989"/>
    <lineage>
        <taxon>Bacteria</taxon>
        <taxon>Pseudomonadati</taxon>
        <taxon>Planctomycetota</taxon>
        <taxon>Planctomycetia</taxon>
        <taxon>Planctomycetales</taxon>
        <taxon>Planctomycetaceae</taxon>
        <taxon>Alienimonas</taxon>
    </lineage>
</organism>
<proteinExistence type="predicted"/>
<protein>
    <submittedName>
        <fullName evidence="1">Adenosine monophosphate-protein transferase VopS</fullName>
        <ecNumber evidence="1">2.7.7.-</ecNumber>
    </submittedName>
</protein>
<dbReference type="RefSeq" id="WP_145356952.1">
    <property type="nucleotide sequence ID" value="NZ_CP036265.1"/>
</dbReference>
<accession>A0A517P4D9</accession>
<keyword evidence="2" id="KW-1185">Reference proteome</keyword>
<sequence>MGLFTSDKVKWRRSIRDDRTAGPKFERLARSVGRPTAKKFLELVYDKAKSNKMDVNSSIIKDFAGDFCDWEREAVEARWQYITSLIPRVQSDELTRLLNDNVRDPNDYQTGGAGGATVRERAIDKATHWLCGDYAPARPAAKALLEQYIPAHGDGPAGPSLGRNMDHLKRIHQRLAPNVAPERMVYFAQRTAYPSTVGGRYLVERMFQTVSNPVGRPAVGNDRWKGIAMFYMAAIVTAQAFTDANKRAGHAAYAIILIKGLGDFHAPTVRVENALFQMG</sequence>
<dbReference type="EMBL" id="CP036265">
    <property type="protein sequence ID" value="QDT14262.1"/>
    <property type="molecule type" value="Genomic_DNA"/>
</dbReference>
<reference evidence="1 2" key="1">
    <citation type="submission" date="2019-02" db="EMBL/GenBank/DDBJ databases">
        <title>Deep-cultivation of Planctomycetes and their phenomic and genomic characterization uncovers novel biology.</title>
        <authorList>
            <person name="Wiegand S."/>
            <person name="Jogler M."/>
            <person name="Boedeker C."/>
            <person name="Pinto D."/>
            <person name="Vollmers J."/>
            <person name="Rivas-Marin E."/>
            <person name="Kohn T."/>
            <person name="Peeters S.H."/>
            <person name="Heuer A."/>
            <person name="Rast P."/>
            <person name="Oberbeckmann S."/>
            <person name="Bunk B."/>
            <person name="Jeske O."/>
            <person name="Meyerdierks A."/>
            <person name="Storesund J.E."/>
            <person name="Kallscheuer N."/>
            <person name="Luecker S."/>
            <person name="Lage O.M."/>
            <person name="Pohl T."/>
            <person name="Merkel B.J."/>
            <person name="Hornburger P."/>
            <person name="Mueller R.-W."/>
            <person name="Bruemmer F."/>
            <person name="Labrenz M."/>
            <person name="Spormann A.M."/>
            <person name="Op den Camp H."/>
            <person name="Overmann J."/>
            <person name="Amann R."/>
            <person name="Jetten M.S.M."/>
            <person name="Mascher T."/>
            <person name="Medema M.H."/>
            <person name="Devos D.P."/>
            <person name="Kaster A.-K."/>
            <person name="Ovreas L."/>
            <person name="Rohde M."/>
            <person name="Galperin M.Y."/>
            <person name="Jogler C."/>
        </authorList>
    </citation>
    <scope>NUCLEOTIDE SEQUENCE [LARGE SCALE GENOMIC DNA]</scope>
    <source>
        <strain evidence="1 2">CA12</strain>
    </source>
</reference>